<proteinExistence type="predicted"/>
<accession>A0ABW4DXG5</accession>
<dbReference type="PANTHER" id="PTHR37469:SF2">
    <property type="entry name" value="CELLOBIONIC ACID PHOSPHORYLASE"/>
    <property type="match status" value="1"/>
</dbReference>
<dbReference type="InterPro" id="IPR052047">
    <property type="entry name" value="GH94_Enzymes"/>
</dbReference>
<dbReference type="Proteomes" id="UP001597302">
    <property type="component" value="Unassembled WGS sequence"/>
</dbReference>
<name>A0ABW4DXG5_9RHOB</name>
<reference evidence="2" key="1">
    <citation type="journal article" date="2019" name="Int. J. Syst. Evol. Microbiol.">
        <title>The Global Catalogue of Microorganisms (GCM) 10K type strain sequencing project: providing services to taxonomists for standard genome sequencing and annotation.</title>
        <authorList>
            <consortium name="The Broad Institute Genomics Platform"/>
            <consortium name="The Broad Institute Genome Sequencing Center for Infectious Disease"/>
            <person name="Wu L."/>
            <person name="Ma J."/>
        </authorList>
    </citation>
    <scope>NUCLEOTIDE SEQUENCE [LARGE SCALE GENOMIC DNA]</scope>
    <source>
        <strain evidence="2">CCM 8875</strain>
    </source>
</reference>
<dbReference type="PANTHER" id="PTHR37469">
    <property type="entry name" value="CELLOBIONIC ACID PHOSPHORYLASE-RELATED"/>
    <property type="match status" value="1"/>
</dbReference>
<protein>
    <submittedName>
        <fullName evidence="1">Uncharacterized protein</fullName>
    </submittedName>
</protein>
<comment type="caution">
    <text evidence="1">The sequence shown here is derived from an EMBL/GenBank/DDBJ whole genome shotgun (WGS) entry which is preliminary data.</text>
</comment>
<keyword evidence="2" id="KW-1185">Reference proteome</keyword>
<dbReference type="EMBL" id="JBHTOQ010000022">
    <property type="protein sequence ID" value="MFD1481513.1"/>
    <property type="molecule type" value="Genomic_DNA"/>
</dbReference>
<evidence type="ECO:0000313" key="1">
    <source>
        <dbReference type="EMBL" id="MFD1481513.1"/>
    </source>
</evidence>
<sequence length="104" mass="11243">MSWRRLFRAPHETRGGWSWHTGSAAWKSRAAVEGIPGLRRGGGYLVITPRLPDSWPGFTARLSVEATDNAVSVQRGDDRTSRASSACALVPLDGAGHEVVVMLT</sequence>
<dbReference type="RefSeq" id="WP_131572824.1">
    <property type="nucleotide sequence ID" value="NZ_CBCSAJ010000004.1"/>
</dbReference>
<gene>
    <name evidence="1" type="ORF">ACFQ5P_09410</name>
</gene>
<dbReference type="InterPro" id="IPR008928">
    <property type="entry name" value="6-hairpin_glycosidase_sf"/>
</dbReference>
<dbReference type="SUPFAM" id="SSF48208">
    <property type="entry name" value="Six-hairpin glycosidases"/>
    <property type="match status" value="1"/>
</dbReference>
<dbReference type="Gene3D" id="2.60.420.10">
    <property type="entry name" value="Maltose phosphorylase, domain 3"/>
    <property type="match status" value="1"/>
</dbReference>
<evidence type="ECO:0000313" key="2">
    <source>
        <dbReference type="Proteomes" id="UP001597302"/>
    </source>
</evidence>
<organism evidence="1 2">
    <name type="scientific">Paracoccus nototheniae</name>
    <dbReference type="NCBI Taxonomy" id="2489002"/>
    <lineage>
        <taxon>Bacteria</taxon>
        <taxon>Pseudomonadati</taxon>
        <taxon>Pseudomonadota</taxon>
        <taxon>Alphaproteobacteria</taxon>
        <taxon>Rhodobacterales</taxon>
        <taxon>Paracoccaceae</taxon>
        <taxon>Paracoccus</taxon>
    </lineage>
</organism>